<evidence type="ECO:0000313" key="1">
    <source>
        <dbReference type="EMBL" id="RXZ61421.1"/>
    </source>
</evidence>
<accession>A0A4Q2KDX3</accession>
<gene>
    <name evidence="1" type="ORF">ESZ91_03255</name>
    <name evidence="2" type="ORF">ESZ91_04050</name>
</gene>
<name>A0A4Q2KDX3_9FIRM</name>
<proteinExistence type="predicted"/>
<dbReference type="Proteomes" id="UP000291269">
    <property type="component" value="Unassembled WGS sequence"/>
</dbReference>
<dbReference type="OrthoDB" id="1070658at2"/>
<protein>
    <submittedName>
        <fullName evidence="1">Uncharacterized protein</fullName>
    </submittedName>
</protein>
<dbReference type="EMBL" id="SDOZ01000002">
    <property type="protein sequence ID" value="RXZ61574.1"/>
    <property type="molecule type" value="Genomic_DNA"/>
</dbReference>
<sequence>MRNEETVFFDNTDDYSKYDNAKRAVYESYYESQDWTSIDEVPSGMIWEEIAAQNEADWEYFTCALKREIARHCFLITGTCGRWNGPCCCGNFITDWNDFRSFIQHLDTVKIYERNGHLYVEGFHHDGHDCYELKRLTDKGTEYADRHGFAHDKTLHQNIMKNNFYSALPRLAGVIFGRVYETISA</sequence>
<dbReference type="AlphaFoldDB" id="A0A4Q2KDX3"/>
<dbReference type="RefSeq" id="WP_129224101.1">
    <property type="nucleotide sequence ID" value="NZ_SDOZ01000002.1"/>
</dbReference>
<evidence type="ECO:0000313" key="2">
    <source>
        <dbReference type="EMBL" id="RXZ61574.1"/>
    </source>
</evidence>
<organism evidence="1 3">
    <name type="scientific">Candidatus Borkfalkia ceftriaxoniphila</name>
    <dbReference type="NCBI Taxonomy" id="2508949"/>
    <lineage>
        <taxon>Bacteria</taxon>
        <taxon>Bacillati</taxon>
        <taxon>Bacillota</taxon>
        <taxon>Clostridia</taxon>
        <taxon>Christensenellales</taxon>
        <taxon>Christensenellaceae</taxon>
        <taxon>Candidatus Borkfalkia</taxon>
    </lineage>
</organism>
<comment type="caution">
    <text evidence="1">The sequence shown here is derived from an EMBL/GenBank/DDBJ whole genome shotgun (WGS) entry which is preliminary data.</text>
</comment>
<evidence type="ECO:0000313" key="3">
    <source>
        <dbReference type="Proteomes" id="UP000291269"/>
    </source>
</evidence>
<reference evidence="1 3" key="1">
    <citation type="journal article" date="2019" name="Gut">
        <title>Antibiotics-induced monodominance of a novel gut bacterial order.</title>
        <authorList>
            <person name="Hildebrand F."/>
            <person name="Moitinho-Silva L."/>
            <person name="Blasche S."/>
            <person name="Jahn M.T."/>
            <person name="Gossmann T.I."/>
            <person name="Heuerta-Cepas J."/>
            <person name="Hercog R."/>
            <person name="Luetge M."/>
            <person name="Bahram M."/>
            <person name="Pryszlak A."/>
            <person name="Alves R.J."/>
            <person name="Waszak S.M."/>
            <person name="Zhu A."/>
            <person name="Ye L."/>
            <person name="Costea P.I."/>
            <person name="Aalvink S."/>
            <person name="Belzer C."/>
            <person name="Forslund S.K."/>
            <person name="Sunagawa S."/>
            <person name="Hentschel U."/>
            <person name="Merten C."/>
            <person name="Patil K.R."/>
            <person name="Benes V."/>
            <person name="Bork P."/>
        </authorList>
    </citation>
    <scope>NUCLEOTIDE SEQUENCE [LARGE SCALE GENOMIC DNA]</scope>
    <source>
        <strain evidence="1 3">HDS1380</strain>
    </source>
</reference>
<keyword evidence="3" id="KW-1185">Reference proteome</keyword>
<dbReference type="EMBL" id="SDOZ01000002">
    <property type="protein sequence ID" value="RXZ61421.1"/>
    <property type="molecule type" value="Genomic_DNA"/>
</dbReference>